<protein>
    <recommendedName>
        <fullName evidence="4">DRBM domain-containing protein</fullName>
    </recommendedName>
</protein>
<feature type="compositionally biased region" description="Polar residues" evidence="1">
    <location>
        <begin position="100"/>
        <end position="115"/>
    </location>
</feature>
<sequence length="115" mass="11844">MKRSTRQAQSTAAATVSNFPKEALYHTAQKSGRRGLVEGDVVYTMVDTGSGYVATCSFSAELSSTMGIHQGINGAVAENKKAAEHNAASAVLSVLGVESGPTQNKGSTKAPTQSP</sequence>
<dbReference type="SUPFAM" id="SSF54768">
    <property type="entry name" value="dsRNA-binding domain-like"/>
    <property type="match status" value="1"/>
</dbReference>
<comment type="caution">
    <text evidence="2">The sequence shown here is derived from an EMBL/GenBank/DDBJ whole genome shotgun (WGS) entry which is preliminary data.</text>
</comment>
<feature type="region of interest" description="Disordered" evidence="1">
    <location>
        <begin position="95"/>
        <end position="115"/>
    </location>
</feature>
<proteinExistence type="predicted"/>
<organism evidence="2 3">
    <name type="scientific">Polarella glacialis</name>
    <name type="common">Dinoflagellate</name>
    <dbReference type="NCBI Taxonomy" id="89957"/>
    <lineage>
        <taxon>Eukaryota</taxon>
        <taxon>Sar</taxon>
        <taxon>Alveolata</taxon>
        <taxon>Dinophyceae</taxon>
        <taxon>Suessiales</taxon>
        <taxon>Suessiaceae</taxon>
        <taxon>Polarella</taxon>
    </lineage>
</organism>
<reference evidence="2" key="1">
    <citation type="submission" date="2021-02" db="EMBL/GenBank/DDBJ databases">
        <authorList>
            <person name="Dougan E. K."/>
            <person name="Rhodes N."/>
            <person name="Thang M."/>
            <person name="Chan C."/>
        </authorList>
    </citation>
    <scope>NUCLEOTIDE SEQUENCE</scope>
</reference>
<evidence type="ECO:0000313" key="3">
    <source>
        <dbReference type="Proteomes" id="UP000654075"/>
    </source>
</evidence>
<evidence type="ECO:0000256" key="1">
    <source>
        <dbReference type="SAM" id="MobiDB-lite"/>
    </source>
</evidence>
<keyword evidence="3" id="KW-1185">Reference proteome</keyword>
<evidence type="ECO:0008006" key="4">
    <source>
        <dbReference type="Google" id="ProtNLM"/>
    </source>
</evidence>
<accession>A0A813HP50</accession>
<dbReference type="EMBL" id="CAJNNV010032418">
    <property type="protein sequence ID" value="CAE8639939.1"/>
    <property type="molecule type" value="Genomic_DNA"/>
</dbReference>
<gene>
    <name evidence="2" type="ORF">PGLA1383_LOCUS54914</name>
</gene>
<dbReference type="AlphaFoldDB" id="A0A813HP50"/>
<dbReference type="Gene3D" id="3.30.160.20">
    <property type="match status" value="1"/>
</dbReference>
<dbReference type="Proteomes" id="UP000654075">
    <property type="component" value="Unassembled WGS sequence"/>
</dbReference>
<name>A0A813HP50_POLGL</name>
<evidence type="ECO:0000313" key="2">
    <source>
        <dbReference type="EMBL" id="CAE8639939.1"/>
    </source>
</evidence>